<name>A0A8H8RI94_9HELO</name>
<keyword evidence="3 4" id="KW-0503">Monooxygenase</keyword>
<dbReference type="PANTHER" id="PTHR13789:SF306">
    <property type="entry name" value="HYDROXYLASE, PUTATIVE-RELATED"/>
    <property type="match status" value="1"/>
</dbReference>
<keyword evidence="2" id="KW-0560">Oxidoreductase</keyword>
<dbReference type="SUPFAM" id="SSF54373">
    <property type="entry name" value="FAD-linked reductases, C-terminal domain"/>
    <property type="match status" value="1"/>
</dbReference>
<accession>A0A8H8RI94</accession>
<evidence type="ECO:0000313" key="5">
    <source>
        <dbReference type="Proteomes" id="UP000462212"/>
    </source>
</evidence>
<dbReference type="OrthoDB" id="16820at2759"/>
<sequence length="441" mass="49241">MHLESPSISNGTYINGTNHQDVKKNFKTISSVPYPSRSFEFLRKVRDPCVEVYDESFTLSNLPQAKLKLKFIIVGTGLGGLATSIFLARRGHQVTVLEQAHQLGEGLSKFLSGKVVEPQGMTFRRWENGNAIGHTKLVPDFRENLGASYYVVHRADFHVALHQRALQLGVEVRVNCKVVDYDLKAPTVTLAKLDCLSADLVIAADGVKSAARKLVLGGIDQKPVHTGFAAHRATVDVQKMKADLTYLAFLGIERPQADFRRRIGEDRHVMTYTIAAGSSFNMVLSHVDKTDPSTWKQEAALTKIIHLIKKCLKWPLMNCTPLKTWIAPQSKVLILGDAAHAISNIYPIALKVFEKERMKRSSQMQEASMTNGILWHFPDGPLQEAQDEAMRAEVEGKHFLKSTNQWSDPITQWWAYGYDAEAAMQVAWDAAVTELMSKVGK</sequence>
<dbReference type="InterPro" id="IPR050493">
    <property type="entry name" value="FAD-dep_Monooxygenase_BioMet"/>
</dbReference>
<dbReference type="PRINTS" id="PR00420">
    <property type="entry name" value="RNGMNOXGNASE"/>
</dbReference>
<comment type="caution">
    <text evidence="4">The sequence shown here is derived from an EMBL/GenBank/DDBJ whole genome shotgun (WGS) entry which is preliminary data.</text>
</comment>
<dbReference type="InterPro" id="IPR036188">
    <property type="entry name" value="FAD/NAD-bd_sf"/>
</dbReference>
<dbReference type="Proteomes" id="UP000462212">
    <property type="component" value="Unassembled WGS sequence"/>
</dbReference>
<evidence type="ECO:0000256" key="1">
    <source>
        <dbReference type="ARBA" id="ARBA00007992"/>
    </source>
</evidence>
<evidence type="ECO:0000256" key="3">
    <source>
        <dbReference type="ARBA" id="ARBA00023033"/>
    </source>
</evidence>
<reference evidence="4 5" key="1">
    <citation type="submission" date="2018-05" db="EMBL/GenBank/DDBJ databases">
        <title>Genome sequencing and assembly of the regulated plant pathogen Lachnellula willkommii and related sister species for the development of diagnostic species identification markers.</title>
        <authorList>
            <person name="Giroux E."/>
            <person name="Bilodeau G."/>
        </authorList>
    </citation>
    <scope>NUCLEOTIDE SEQUENCE [LARGE SCALE GENOMIC DNA]</scope>
    <source>
        <strain evidence="4 5">CBS 197.66</strain>
    </source>
</reference>
<dbReference type="SUPFAM" id="SSF51905">
    <property type="entry name" value="FAD/NAD(P)-binding domain"/>
    <property type="match status" value="1"/>
</dbReference>
<evidence type="ECO:0000256" key="2">
    <source>
        <dbReference type="ARBA" id="ARBA00023002"/>
    </source>
</evidence>
<organism evidence="4 5">
    <name type="scientific">Lachnellula subtilissima</name>
    <dbReference type="NCBI Taxonomy" id="602034"/>
    <lineage>
        <taxon>Eukaryota</taxon>
        <taxon>Fungi</taxon>
        <taxon>Dikarya</taxon>
        <taxon>Ascomycota</taxon>
        <taxon>Pezizomycotina</taxon>
        <taxon>Leotiomycetes</taxon>
        <taxon>Helotiales</taxon>
        <taxon>Lachnaceae</taxon>
        <taxon>Lachnellula</taxon>
    </lineage>
</organism>
<proteinExistence type="inferred from homology"/>
<keyword evidence="5" id="KW-1185">Reference proteome</keyword>
<dbReference type="Gene3D" id="3.50.50.60">
    <property type="entry name" value="FAD/NAD(P)-binding domain"/>
    <property type="match status" value="1"/>
</dbReference>
<gene>
    <name evidence="4" type="primary">OpS4_6</name>
    <name evidence="4" type="ORF">LSUB1_G007991</name>
</gene>
<dbReference type="GO" id="GO:0004497">
    <property type="term" value="F:monooxygenase activity"/>
    <property type="evidence" value="ECO:0007669"/>
    <property type="project" value="UniProtKB-KW"/>
</dbReference>
<dbReference type="PANTHER" id="PTHR13789">
    <property type="entry name" value="MONOOXYGENASE"/>
    <property type="match status" value="1"/>
</dbReference>
<protein>
    <submittedName>
        <fullName evidence="4">FAD-dependent monooxygenase</fullName>
    </submittedName>
</protein>
<dbReference type="AlphaFoldDB" id="A0A8H8RI94"/>
<dbReference type="Pfam" id="PF13450">
    <property type="entry name" value="NAD_binding_8"/>
    <property type="match status" value="1"/>
</dbReference>
<dbReference type="EMBL" id="QGMJ01000596">
    <property type="protein sequence ID" value="TVY34811.1"/>
    <property type="molecule type" value="Genomic_DNA"/>
</dbReference>
<comment type="similarity">
    <text evidence="1">Belongs to the paxM FAD-dependent monooxygenase family.</text>
</comment>
<evidence type="ECO:0000313" key="4">
    <source>
        <dbReference type="EMBL" id="TVY34811.1"/>
    </source>
</evidence>